<accession>L7JU67</accession>
<keyword evidence="1" id="KW-1133">Transmembrane helix</keyword>
<keyword evidence="1" id="KW-0472">Membrane</keyword>
<dbReference type="VEuPathDB" id="MicrosporidiaDB:THOM_2097"/>
<dbReference type="Proteomes" id="UP000011185">
    <property type="component" value="Unassembled WGS sequence"/>
</dbReference>
<feature type="transmembrane region" description="Helical" evidence="1">
    <location>
        <begin position="16"/>
        <end position="35"/>
    </location>
</feature>
<protein>
    <submittedName>
        <fullName evidence="2">Uncharacterized protein</fullName>
    </submittedName>
</protein>
<name>L7JU67_TRAHO</name>
<dbReference type="HOGENOM" id="CLU_2672862_0_0_1"/>
<sequence>MLYMSNKLKHENYQGYAWYAIVISLAQTSAISHEISGLMKKRTNHLHESTVIKTMVGAQRARRGRLGVWVVLRIN</sequence>
<evidence type="ECO:0000256" key="1">
    <source>
        <dbReference type="SAM" id="Phobius"/>
    </source>
</evidence>
<keyword evidence="3" id="KW-1185">Reference proteome</keyword>
<proteinExistence type="predicted"/>
<dbReference type="AlphaFoldDB" id="L7JU67"/>
<evidence type="ECO:0000313" key="2">
    <source>
        <dbReference type="EMBL" id="ELQ74964.1"/>
    </source>
</evidence>
<evidence type="ECO:0000313" key="3">
    <source>
        <dbReference type="Proteomes" id="UP000011185"/>
    </source>
</evidence>
<organism evidence="2 3">
    <name type="scientific">Trachipleistophora hominis</name>
    <name type="common">Microsporidian parasite</name>
    <dbReference type="NCBI Taxonomy" id="72359"/>
    <lineage>
        <taxon>Eukaryota</taxon>
        <taxon>Fungi</taxon>
        <taxon>Fungi incertae sedis</taxon>
        <taxon>Microsporidia</taxon>
        <taxon>Pleistophoridae</taxon>
        <taxon>Trachipleistophora</taxon>
    </lineage>
</organism>
<dbReference type="EMBL" id="JH994003">
    <property type="protein sequence ID" value="ELQ74964.1"/>
    <property type="molecule type" value="Genomic_DNA"/>
</dbReference>
<keyword evidence="1" id="KW-0812">Transmembrane</keyword>
<dbReference type="InParanoid" id="L7JU67"/>
<gene>
    <name evidence="2" type="ORF">THOM_2097</name>
</gene>
<reference evidence="2 3" key="1">
    <citation type="journal article" date="2012" name="PLoS Pathog.">
        <title>The genome of the obligate intracellular parasite Trachipleistophora hominis: new insights into microsporidian genome dynamics and reductive evolution.</title>
        <authorList>
            <person name="Heinz E."/>
            <person name="Williams T.A."/>
            <person name="Nakjang S."/>
            <person name="Noel C.J."/>
            <person name="Swan D.C."/>
            <person name="Goldberg A.V."/>
            <person name="Harris S.R."/>
            <person name="Weinmaier T."/>
            <person name="Markert S."/>
            <person name="Becher D."/>
            <person name="Bernhardt J."/>
            <person name="Dagan T."/>
            <person name="Hacker C."/>
            <person name="Lucocq J.M."/>
            <person name="Schweder T."/>
            <person name="Rattei T."/>
            <person name="Hall N."/>
            <person name="Hirt R.P."/>
            <person name="Embley T.M."/>
        </authorList>
    </citation>
    <scope>NUCLEOTIDE SEQUENCE [LARGE SCALE GENOMIC DNA]</scope>
</reference>